<evidence type="ECO:0000313" key="1">
    <source>
        <dbReference type="EMBL" id="GBP13376.1"/>
    </source>
</evidence>
<keyword evidence="2" id="KW-1185">Reference proteome</keyword>
<dbReference type="AlphaFoldDB" id="A0A4C1TGP6"/>
<accession>A0A4C1TGP6</accession>
<reference evidence="1 2" key="1">
    <citation type="journal article" date="2019" name="Commun. Biol.">
        <title>The bagworm genome reveals a unique fibroin gene that provides high tensile strength.</title>
        <authorList>
            <person name="Kono N."/>
            <person name="Nakamura H."/>
            <person name="Ohtoshi R."/>
            <person name="Tomita M."/>
            <person name="Numata K."/>
            <person name="Arakawa K."/>
        </authorList>
    </citation>
    <scope>NUCLEOTIDE SEQUENCE [LARGE SCALE GENOMIC DNA]</scope>
</reference>
<name>A0A4C1TGP6_EUMVA</name>
<organism evidence="1 2">
    <name type="scientific">Eumeta variegata</name>
    <name type="common">Bagworm moth</name>
    <name type="synonym">Eumeta japonica</name>
    <dbReference type="NCBI Taxonomy" id="151549"/>
    <lineage>
        <taxon>Eukaryota</taxon>
        <taxon>Metazoa</taxon>
        <taxon>Ecdysozoa</taxon>
        <taxon>Arthropoda</taxon>
        <taxon>Hexapoda</taxon>
        <taxon>Insecta</taxon>
        <taxon>Pterygota</taxon>
        <taxon>Neoptera</taxon>
        <taxon>Endopterygota</taxon>
        <taxon>Lepidoptera</taxon>
        <taxon>Glossata</taxon>
        <taxon>Ditrysia</taxon>
        <taxon>Tineoidea</taxon>
        <taxon>Psychidae</taxon>
        <taxon>Oiketicinae</taxon>
        <taxon>Eumeta</taxon>
    </lineage>
</organism>
<protein>
    <submittedName>
        <fullName evidence="1">Uncharacterized protein</fullName>
    </submittedName>
</protein>
<dbReference type="Proteomes" id="UP000299102">
    <property type="component" value="Unassembled WGS sequence"/>
</dbReference>
<proteinExistence type="predicted"/>
<gene>
    <name evidence="1" type="ORF">EVAR_4142_1</name>
</gene>
<comment type="caution">
    <text evidence="1">The sequence shown here is derived from an EMBL/GenBank/DDBJ whole genome shotgun (WGS) entry which is preliminary data.</text>
</comment>
<dbReference type="EMBL" id="BGZK01000057">
    <property type="protein sequence ID" value="GBP13376.1"/>
    <property type="molecule type" value="Genomic_DNA"/>
</dbReference>
<evidence type="ECO:0000313" key="2">
    <source>
        <dbReference type="Proteomes" id="UP000299102"/>
    </source>
</evidence>
<sequence>MNEFRAYVLSTTTHSVPRKARSVSGFGYYIAQLDKYNKSRTEEARKTNKKLLHAAKKEKTKFKESWEQLYRQDKRACEPPKSRWFSPSTDTRNPRGVTGALPPFQKEAPSFLEDLPLLWEHRTRQVVLYRLSQLVAKIMDPMYPHSRTPGGWISPFMDGVHKVTRSERHSGERISVLFILFHAAPAATSVLASESRHYRRQVNEGLCLVHEDRTTVAFNSTVY</sequence>